<protein>
    <recommendedName>
        <fullName evidence="3">Class I SAM-dependent methyltransferase</fullName>
    </recommendedName>
</protein>
<reference evidence="1 2" key="1">
    <citation type="journal article" date="2019" name="Int. J. Syst. Evol. Microbiol.">
        <title>The Global Catalogue of Microorganisms (GCM) 10K type strain sequencing project: providing services to taxonomists for standard genome sequencing and annotation.</title>
        <authorList>
            <consortium name="The Broad Institute Genomics Platform"/>
            <consortium name="The Broad Institute Genome Sequencing Center for Infectious Disease"/>
            <person name="Wu L."/>
            <person name="Ma J."/>
        </authorList>
    </citation>
    <scope>NUCLEOTIDE SEQUENCE [LARGE SCALE GENOMIC DNA]</scope>
    <source>
        <strain evidence="1 2">JCM 15089</strain>
    </source>
</reference>
<keyword evidence="2" id="KW-1185">Reference proteome</keyword>
<organism evidence="1 2">
    <name type="scientific">Rhizomicrobium electricum</name>
    <dbReference type="NCBI Taxonomy" id="480070"/>
    <lineage>
        <taxon>Bacteria</taxon>
        <taxon>Pseudomonadati</taxon>
        <taxon>Pseudomonadota</taxon>
        <taxon>Alphaproteobacteria</taxon>
        <taxon>Micropepsales</taxon>
        <taxon>Micropepsaceae</taxon>
        <taxon>Rhizomicrobium</taxon>
    </lineage>
</organism>
<sequence>MVQCAACGLGFVDPLPSLDIVHSFYSAEYGSYTDGAAEGAITASKRFVGSWRMGLVNKSGLTVALKAAVAAGIEALAGRVTPATLGVPLQLPKTAALMDLGYGNGEWLMSMHRLGWRNLHGFDIAENANNAARLIEAGISLSSGEFLANDYPEAYFDCIRLSHVLEHLTDPLAMLNKCRLMLKPGGFIALSQPCFRSWLTQVAFDDTLLVQLPLHLFHYTPRAMTLMLEKAGFVHVAAKSYGTVIMLEDTVSRVRARHGQGPLPHRVFTLAAPLYGAFCSLTGHGDFLSAYGVRP</sequence>
<dbReference type="SUPFAM" id="SSF53335">
    <property type="entry name" value="S-adenosyl-L-methionine-dependent methyltransferases"/>
    <property type="match status" value="1"/>
</dbReference>
<dbReference type="Proteomes" id="UP001499951">
    <property type="component" value="Unassembled WGS sequence"/>
</dbReference>
<dbReference type="Pfam" id="PF13489">
    <property type="entry name" value="Methyltransf_23"/>
    <property type="match status" value="1"/>
</dbReference>
<dbReference type="PANTHER" id="PTHR43861">
    <property type="entry name" value="TRANS-ACONITATE 2-METHYLTRANSFERASE-RELATED"/>
    <property type="match status" value="1"/>
</dbReference>
<evidence type="ECO:0008006" key="3">
    <source>
        <dbReference type="Google" id="ProtNLM"/>
    </source>
</evidence>
<comment type="caution">
    <text evidence="1">The sequence shown here is derived from an EMBL/GenBank/DDBJ whole genome shotgun (WGS) entry which is preliminary data.</text>
</comment>
<dbReference type="Gene3D" id="3.40.50.150">
    <property type="entry name" value="Vaccinia Virus protein VP39"/>
    <property type="match status" value="1"/>
</dbReference>
<evidence type="ECO:0000313" key="1">
    <source>
        <dbReference type="EMBL" id="GAA0577643.1"/>
    </source>
</evidence>
<dbReference type="EMBL" id="BAAADD010000007">
    <property type="protein sequence ID" value="GAA0577643.1"/>
    <property type="molecule type" value="Genomic_DNA"/>
</dbReference>
<accession>A0ABN1EYC4</accession>
<gene>
    <name evidence="1" type="ORF">GCM10008942_28160</name>
</gene>
<dbReference type="InterPro" id="IPR029063">
    <property type="entry name" value="SAM-dependent_MTases_sf"/>
</dbReference>
<proteinExistence type="predicted"/>
<name>A0ABN1EYC4_9PROT</name>
<evidence type="ECO:0000313" key="2">
    <source>
        <dbReference type="Proteomes" id="UP001499951"/>
    </source>
</evidence>
<dbReference type="CDD" id="cd02440">
    <property type="entry name" value="AdoMet_MTases"/>
    <property type="match status" value="1"/>
</dbReference>